<dbReference type="eggNOG" id="arCOG10650">
    <property type="taxonomic scope" value="Archaea"/>
</dbReference>
<dbReference type="Proteomes" id="UP000001746">
    <property type="component" value="Chromosome"/>
</dbReference>
<feature type="compositionally biased region" description="Basic and acidic residues" evidence="1">
    <location>
        <begin position="1"/>
        <end position="10"/>
    </location>
</feature>
<feature type="region of interest" description="Disordered" evidence="1">
    <location>
        <begin position="42"/>
        <end position="125"/>
    </location>
</feature>
<sequence length="309" mass="33144">MEQDYNEKFGSKTSLTLQPTESENQTLVSYAITVDQSGVAKRYRGTVSSTRSRSRSSTTTTTIESQSKTVDSESAQRHSSAQNFVQNGGHIQSPSRITTGSSNGGISAEDVTDQGDFSEWGSSTTEFGDCEGGKVVMTSSVYTHSTNDTLWGLGTTTQVIPGRNTTCDSAGTTDYSMASHQWGKSHASDPTIVNRAPTGTEDGTWSVSGGISVSVGTDTSGSGSLSASYSQPDLYFSSSGSTEATELNWSYNSSSHDITWQKDYLSLCDLGDDTDYRQRITADHYEAGFNFGPDASNTQYWYAVPNGEL</sequence>
<feature type="region of interest" description="Disordered" evidence="1">
    <location>
        <begin position="1"/>
        <end position="23"/>
    </location>
</feature>
<evidence type="ECO:0000256" key="1">
    <source>
        <dbReference type="SAM" id="MobiDB-lite"/>
    </source>
</evidence>
<dbReference type="EMBL" id="CP001688">
    <property type="protein sequence ID" value="ACV47916.1"/>
    <property type="molecule type" value="Genomic_DNA"/>
</dbReference>
<evidence type="ECO:0000313" key="3">
    <source>
        <dbReference type="Proteomes" id="UP000001746"/>
    </source>
</evidence>
<keyword evidence="3" id="KW-1185">Reference proteome</keyword>
<name>C7P494_HALMD</name>
<proteinExistence type="predicted"/>
<feature type="compositionally biased region" description="Low complexity" evidence="1">
    <location>
        <begin position="45"/>
        <end position="69"/>
    </location>
</feature>
<dbReference type="KEGG" id="hmu:Hmuk_1802"/>
<accession>C7P494</accession>
<organism evidence="2 3">
    <name type="scientific">Halomicrobium mukohataei (strain ATCC 700874 / DSM 12286 / JCM 9738 / NCIMB 13541)</name>
    <name type="common">Haloarcula mukohataei</name>
    <dbReference type="NCBI Taxonomy" id="485914"/>
    <lineage>
        <taxon>Archaea</taxon>
        <taxon>Methanobacteriati</taxon>
        <taxon>Methanobacteriota</taxon>
        <taxon>Stenosarchaea group</taxon>
        <taxon>Halobacteria</taxon>
        <taxon>Halobacteriales</taxon>
        <taxon>Haloarculaceae</taxon>
        <taxon>Halomicrobium</taxon>
    </lineage>
</organism>
<reference evidence="2 3" key="1">
    <citation type="journal article" date="2009" name="Stand. Genomic Sci.">
        <title>Complete genome sequence of Halomicrobium mukohataei type strain (arg-2).</title>
        <authorList>
            <person name="Tindall B.J."/>
            <person name="Schneider S."/>
            <person name="Lapidus A."/>
            <person name="Copeland A."/>
            <person name="Glavina Del Rio T."/>
            <person name="Nolan M."/>
            <person name="Lucas S."/>
            <person name="Chen F."/>
            <person name="Tice H."/>
            <person name="Cheng J.F."/>
            <person name="Saunders E."/>
            <person name="Bruce D."/>
            <person name="Goodwin L."/>
            <person name="Pitluck S."/>
            <person name="Mikhailova N."/>
            <person name="Pati A."/>
            <person name="Ivanova N."/>
            <person name="Mavrommatis K."/>
            <person name="Chen A."/>
            <person name="Palaniappan K."/>
            <person name="Chain P."/>
            <person name="Land M."/>
            <person name="Hauser L."/>
            <person name="Chang Y.J."/>
            <person name="Jeffries C.D."/>
            <person name="Brettin T."/>
            <person name="Han C."/>
            <person name="Rohde M."/>
            <person name="Goker M."/>
            <person name="Bristow J."/>
            <person name="Eisen J.A."/>
            <person name="Markowitz V."/>
            <person name="Hugenholtz P."/>
            <person name="Klenk H.P."/>
            <person name="Kyrpides N.C."/>
            <person name="Detter J.C."/>
        </authorList>
    </citation>
    <scope>NUCLEOTIDE SEQUENCE [LARGE SCALE GENOMIC DNA]</scope>
    <source>
        <strain evidence="3">ATCC 700874 / DSM 12286 / JCM 9738 / NCIMB 13541</strain>
    </source>
</reference>
<feature type="compositionally biased region" description="Polar residues" evidence="1">
    <location>
        <begin position="77"/>
        <end position="105"/>
    </location>
</feature>
<feature type="compositionally biased region" description="Polar residues" evidence="1">
    <location>
        <begin position="11"/>
        <end position="23"/>
    </location>
</feature>
<gene>
    <name evidence="2" type="ordered locus">Hmuk_1802</name>
</gene>
<dbReference type="HOGENOM" id="CLU_898958_0_0_2"/>
<protein>
    <submittedName>
        <fullName evidence="2">Uncharacterized protein</fullName>
    </submittedName>
</protein>
<evidence type="ECO:0000313" key="2">
    <source>
        <dbReference type="EMBL" id="ACV47916.1"/>
    </source>
</evidence>
<dbReference type="AlphaFoldDB" id="C7P494"/>